<comment type="caution">
    <text evidence="11">The sequence shown here is derived from an EMBL/GenBank/DDBJ whole genome shotgun (WGS) entry which is preliminary data.</text>
</comment>
<dbReference type="Proteomes" id="UP001597304">
    <property type="component" value="Unassembled WGS sequence"/>
</dbReference>
<sequence length="283" mass="29748">MTNPVYHRAARLAAPLLLVVLAACSQQELYGQLNERQANEMVAVLRNAGLQADKAPARDGKSYAVNTSASDFSRAVEVLHAGGFPRDSFDTLGQVFKKEGFVSSPTEERARFTHALSQELSNTLSNIDGVVQARVHVSVPERNPLADKPTPATASVFIKHRPGVDLSQQVGNIKGLVVNAMEGLPYDNVTVAMFPAEPIPPAAPRSALAVAWANYGVAIIAVAGVGALAVLAALLLGWRQRRKPTAPAGSQLPATQSPASPAPRRSSPLRAVGADAARVAADS</sequence>
<dbReference type="Pfam" id="PF01514">
    <property type="entry name" value="YscJ_FliF"/>
    <property type="match status" value="1"/>
</dbReference>
<proteinExistence type="inferred from homology"/>
<feature type="chain" id="PRO_5045010231" description="Lipoprotein" evidence="8">
    <location>
        <begin position="23"/>
        <end position="283"/>
    </location>
</feature>
<keyword evidence="8" id="KW-1133">Transmembrane helix</keyword>
<dbReference type="PRINTS" id="PR01338">
    <property type="entry name" value="TYPE3OMKPROT"/>
</dbReference>
<protein>
    <recommendedName>
        <fullName evidence="8">Lipoprotein</fullName>
    </recommendedName>
</protein>
<keyword evidence="4 8" id="KW-0472">Membrane</keyword>
<feature type="region of interest" description="Disordered" evidence="9">
    <location>
        <begin position="244"/>
        <end position="274"/>
    </location>
</feature>
<dbReference type="RefSeq" id="WP_147914765.1">
    <property type="nucleotide sequence ID" value="NZ_JBHUEJ010000035.1"/>
</dbReference>
<evidence type="ECO:0000259" key="10">
    <source>
        <dbReference type="Pfam" id="PF01514"/>
    </source>
</evidence>
<dbReference type="Gene3D" id="3.30.300.30">
    <property type="match status" value="1"/>
</dbReference>
<comment type="subcellular location">
    <subcellularLocation>
        <location evidence="1">Cell outer membrane</location>
        <topology evidence="1">Lipid-anchor</topology>
    </subcellularLocation>
</comment>
<comment type="similarity">
    <text evidence="2 8">Belongs to the YscJ lipoprotein family.</text>
</comment>
<dbReference type="InterPro" id="IPR045851">
    <property type="entry name" value="AMP-bd_C_sf"/>
</dbReference>
<reference evidence="12" key="1">
    <citation type="journal article" date="2019" name="Int. J. Syst. Evol. Microbiol.">
        <title>The Global Catalogue of Microorganisms (GCM) 10K type strain sequencing project: providing services to taxonomists for standard genome sequencing and annotation.</title>
        <authorList>
            <consortium name="The Broad Institute Genomics Platform"/>
            <consortium name="The Broad Institute Genome Sequencing Center for Infectious Disease"/>
            <person name="Wu L."/>
            <person name="Ma J."/>
        </authorList>
    </citation>
    <scope>NUCLEOTIDE SEQUENCE [LARGE SCALE GENOMIC DNA]</scope>
    <source>
        <strain evidence="12">LMG 29247</strain>
    </source>
</reference>
<evidence type="ECO:0000256" key="2">
    <source>
        <dbReference type="ARBA" id="ARBA00009509"/>
    </source>
</evidence>
<dbReference type="InterPro" id="IPR043427">
    <property type="entry name" value="YscJ/FliF"/>
</dbReference>
<organism evidence="11 12">
    <name type="scientific">Ottowia flava</name>
    <dbReference type="NCBI Taxonomy" id="2675430"/>
    <lineage>
        <taxon>Bacteria</taxon>
        <taxon>Pseudomonadati</taxon>
        <taxon>Pseudomonadota</taxon>
        <taxon>Betaproteobacteria</taxon>
        <taxon>Burkholderiales</taxon>
        <taxon>Comamonadaceae</taxon>
        <taxon>Ottowia</taxon>
    </lineage>
</organism>
<evidence type="ECO:0000256" key="7">
    <source>
        <dbReference type="ARBA" id="ARBA00023288"/>
    </source>
</evidence>
<evidence type="ECO:0000256" key="3">
    <source>
        <dbReference type="ARBA" id="ARBA00022729"/>
    </source>
</evidence>
<keyword evidence="3 8" id="KW-0732">Signal</keyword>
<keyword evidence="7 8" id="KW-0449">Lipoprotein</keyword>
<evidence type="ECO:0000256" key="5">
    <source>
        <dbReference type="ARBA" id="ARBA00023139"/>
    </source>
</evidence>
<dbReference type="Gene3D" id="3.30.70.1530">
    <property type="entry name" value="Hypothetical protein rpa1041"/>
    <property type="match status" value="1"/>
</dbReference>
<dbReference type="EMBL" id="JBHUEJ010000035">
    <property type="protein sequence ID" value="MFD1711866.1"/>
    <property type="molecule type" value="Genomic_DNA"/>
</dbReference>
<dbReference type="NCBIfam" id="TIGR02544">
    <property type="entry name" value="III_secr_YscJ"/>
    <property type="match status" value="1"/>
</dbReference>
<name>A0ABW4KYJ7_9BURK</name>
<keyword evidence="12" id="KW-1185">Reference proteome</keyword>
<evidence type="ECO:0000256" key="6">
    <source>
        <dbReference type="ARBA" id="ARBA00023237"/>
    </source>
</evidence>
<evidence type="ECO:0000256" key="4">
    <source>
        <dbReference type="ARBA" id="ARBA00023136"/>
    </source>
</evidence>
<feature type="signal peptide" evidence="8">
    <location>
        <begin position="1"/>
        <end position="22"/>
    </location>
</feature>
<feature type="domain" description="Flagellar M-ring N-terminal" evidence="10">
    <location>
        <begin position="25"/>
        <end position="192"/>
    </location>
</feature>
<evidence type="ECO:0000313" key="12">
    <source>
        <dbReference type="Proteomes" id="UP001597304"/>
    </source>
</evidence>
<feature type="compositionally biased region" description="Low complexity" evidence="9">
    <location>
        <begin position="250"/>
        <end position="274"/>
    </location>
</feature>
<evidence type="ECO:0000256" key="1">
    <source>
        <dbReference type="ARBA" id="ARBA00004459"/>
    </source>
</evidence>
<keyword evidence="5 8" id="KW-0564">Palmitate</keyword>
<feature type="transmembrane region" description="Helical" evidence="8">
    <location>
        <begin position="212"/>
        <end position="236"/>
    </location>
</feature>
<keyword evidence="8" id="KW-0812">Transmembrane</keyword>
<evidence type="ECO:0000313" key="11">
    <source>
        <dbReference type="EMBL" id="MFD1711866.1"/>
    </source>
</evidence>
<evidence type="ECO:0000256" key="8">
    <source>
        <dbReference type="RuleBase" id="RU364102"/>
    </source>
</evidence>
<keyword evidence="6 8" id="KW-0998">Cell outer membrane</keyword>
<evidence type="ECO:0000256" key="9">
    <source>
        <dbReference type="SAM" id="MobiDB-lite"/>
    </source>
</evidence>
<accession>A0ABW4KYJ7</accession>
<dbReference type="InterPro" id="IPR006182">
    <property type="entry name" value="FliF_N_dom"/>
</dbReference>
<gene>
    <name evidence="11" type="primary">sctJ</name>
    <name evidence="11" type="ORF">ACFSF0_14720</name>
</gene>
<dbReference type="PANTHER" id="PTHR30046:SF2">
    <property type="entry name" value="YOP PROTEINS TRANSLOCATION LIPOPROTEIN J"/>
    <property type="match status" value="1"/>
</dbReference>
<dbReference type="InterPro" id="IPR003282">
    <property type="entry name" value="T3SS_SctJ"/>
</dbReference>
<dbReference type="PANTHER" id="PTHR30046">
    <property type="entry name" value="FLAGELLAR M-RING PROTEIN"/>
    <property type="match status" value="1"/>
</dbReference>